<feature type="compositionally biased region" description="Acidic residues" evidence="7">
    <location>
        <begin position="147"/>
        <end position="157"/>
    </location>
</feature>
<dbReference type="InterPro" id="IPR018552">
    <property type="entry name" value="CENP-X"/>
</dbReference>
<comment type="similarity">
    <text evidence="2">Belongs to the CENP-X/MHF2 family.</text>
</comment>
<dbReference type="GO" id="GO:0003677">
    <property type="term" value="F:DNA binding"/>
    <property type="evidence" value="ECO:0007669"/>
    <property type="project" value="UniProtKB-KW"/>
</dbReference>
<evidence type="ECO:0008006" key="10">
    <source>
        <dbReference type="Google" id="ProtNLM"/>
    </source>
</evidence>
<dbReference type="InParanoid" id="A0A1E1KH24"/>
<evidence type="ECO:0000313" key="9">
    <source>
        <dbReference type="Proteomes" id="UP000178129"/>
    </source>
</evidence>
<evidence type="ECO:0000256" key="3">
    <source>
        <dbReference type="ARBA" id="ARBA00022763"/>
    </source>
</evidence>
<evidence type="ECO:0000256" key="6">
    <source>
        <dbReference type="ARBA" id="ARBA00023242"/>
    </source>
</evidence>
<feature type="compositionally biased region" description="Polar residues" evidence="7">
    <location>
        <begin position="26"/>
        <end position="38"/>
    </location>
</feature>
<dbReference type="Proteomes" id="UP000178129">
    <property type="component" value="Unassembled WGS sequence"/>
</dbReference>
<feature type="compositionally biased region" description="Pro residues" evidence="7">
    <location>
        <begin position="1"/>
        <end position="11"/>
    </location>
</feature>
<feature type="compositionally biased region" description="Acidic residues" evidence="7">
    <location>
        <begin position="87"/>
        <end position="100"/>
    </location>
</feature>
<dbReference type="GO" id="GO:0000712">
    <property type="term" value="P:resolution of meiotic recombination intermediates"/>
    <property type="evidence" value="ECO:0007669"/>
    <property type="project" value="TreeGrafter"/>
</dbReference>
<keyword evidence="3" id="KW-0227">DNA damage</keyword>
<dbReference type="EMBL" id="FJUW01000013">
    <property type="protein sequence ID" value="CZS97373.1"/>
    <property type="molecule type" value="Genomic_DNA"/>
</dbReference>
<evidence type="ECO:0000256" key="2">
    <source>
        <dbReference type="ARBA" id="ARBA00009359"/>
    </source>
</evidence>
<keyword evidence="9" id="KW-1185">Reference proteome</keyword>
<protein>
    <recommendedName>
        <fullName evidence="10">Centromere protein X</fullName>
    </recommendedName>
</protein>
<dbReference type="Pfam" id="PF09415">
    <property type="entry name" value="CENP-X"/>
    <property type="match status" value="1"/>
</dbReference>
<dbReference type="PANTHER" id="PTHR28680:SF1">
    <property type="entry name" value="CENTROMERE PROTEIN X"/>
    <property type="match status" value="1"/>
</dbReference>
<gene>
    <name evidence="8" type="ORF">RCO7_00267</name>
</gene>
<name>A0A1E1KH24_9HELO</name>
<evidence type="ECO:0000313" key="8">
    <source>
        <dbReference type="EMBL" id="CZS97373.1"/>
    </source>
</evidence>
<feature type="compositionally biased region" description="Polar residues" evidence="7">
    <location>
        <begin position="69"/>
        <end position="85"/>
    </location>
</feature>
<feature type="region of interest" description="Disordered" evidence="7">
    <location>
        <begin position="1"/>
        <end position="167"/>
    </location>
</feature>
<evidence type="ECO:0000256" key="1">
    <source>
        <dbReference type="ARBA" id="ARBA00004123"/>
    </source>
</evidence>
<comment type="caution">
    <text evidence="8">The sequence shown here is derived from an EMBL/GenBank/DDBJ whole genome shotgun (WGS) entry which is preliminary data.</text>
</comment>
<evidence type="ECO:0000256" key="7">
    <source>
        <dbReference type="SAM" id="MobiDB-lite"/>
    </source>
</evidence>
<evidence type="ECO:0000256" key="5">
    <source>
        <dbReference type="ARBA" id="ARBA00023204"/>
    </source>
</evidence>
<dbReference type="Gene3D" id="6.10.130.30">
    <property type="match status" value="1"/>
</dbReference>
<dbReference type="GO" id="GO:0051382">
    <property type="term" value="P:kinetochore assembly"/>
    <property type="evidence" value="ECO:0007669"/>
    <property type="project" value="InterPro"/>
</dbReference>
<dbReference type="PANTHER" id="PTHR28680">
    <property type="entry name" value="CENTROMERE PROTEIN X"/>
    <property type="match status" value="1"/>
</dbReference>
<accession>A0A1E1KH24</accession>
<dbReference type="GO" id="GO:0031297">
    <property type="term" value="P:replication fork processing"/>
    <property type="evidence" value="ECO:0007669"/>
    <property type="project" value="TreeGrafter"/>
</dbReference>
<sequence length="254" mass="27074">MPPKPFNPPRPSTAAAGAKTRGRPKGSSNNPTKRQSTGPIDKPSASKSKSKPGSKGKEKANDADVSRGSGLNRSRVSNASTVLNISSEDEDEQDDAESDVEMGFGGEGEGVRDGDSDDPFSSQPLPAARRKSATIANHKARAPGADNDADGDGDVEETNQAGGRQMSIPPDLINVLLHGFFNQDNTRMTKDANAAVGMYIETFIREALNRAAWAKRHGWEDGGVDGNRDLQGGDGEYLEVEDLERLAPQLLLDF</sequence>
<evidence type="ECO:0000256" key="4">
    <source>
        <dbReference type="ARBA" id="ARBA00023125"/>
    </source>
</evidence>
<keyword evidence="4" id="KW-0238">DNA-binding</keyword>
<dbReference type="AlphaFoldDB" id="A0A1E1KH24"/>
<dbReference type="CDD" id="cd22921">
    <property type="entry name" value="HFD_CENP-X"/>
    <property type="match status" value="1"/>
</dbReference>
<feature type="compositionally biased region" description="Basic and acidic residues" evidence="7">
    <location>
        <begin position="55"/>
        <end position="65"/>
    </location>
</feature>
<keyword evidence="5" id="KW-0234">DNA repair</keyword>
<proteinExistence type="inferred from homology"/>
<dbReference type="GO" id="GO:0006281">
    <property type="term" value="P:DNA repair"/>
    <property type="evidence" value="ECO:0007669"/>
    <property type="project" value="UniProtKB-KW"/>
</dbReference>
<reference evidence="9" key="1">
    <citation type="submission" date="2016-03" db="EMBL/GenBank/DDBJ databases">
        <authorList>
            <person name="Ploux O."/>
        </authorList>
    </citation>
    <scope>NUCLEOTIDE SEQUENCE [LARGE SCALE GENOMIC DNA]</scope>
    <source>
        <strain evidence="9">UK7</strain>
    </source>
</reference>
<dbReference type="GO" id="GO:0071821">
    <property type="term" value="C:FANCM-MHF complex"/>
    <property type="evidence" value="ECO:0007669"/>
    <property type="project" value="TreeGrafter"/>
</dbReference>
<keyword evidence="6" id="KW-0539">Nucleus</keyword>
<comment type="subcellular location">
    <subcellularLocation>
        <location evidence="1">Nucleus</location>
    </subcellularLocation>
</comment>
<organism evidence="8 9">
    <name type="scientific">Rhynchosporium graminicola</name>
    <dbReference type="NCBI Taxonomy" id="2792576"/>
    <lineage>
        <taxon>Eukaryota</taxon>
        <taxon>Fungi</taxon>
        <taxon>Dikarya</taxon>
        <taxon>Ascomycota</taxon>
        <taxon>Pezizomycotina</taxon>
        <taxon>Leotiomycetes</taxon>
        <taxon>Helotiales</taxon>
        <taxon>Ploettnerulaceae</taxon>
        <taxon>Rhynchosporium</taxon>
    </lineage>
</organism>